<comment type="cofactor">
    <cofactor evidence="1 7">
        <name>heme</name>
        <dbReference type="ChEBI" id="CHEBI:30413"/>
    </cofactor>
</comment>
<dbReference type="PRINTS" id="PR00465">
    <property type="entry name" value="EP450IV"/>
</dbReference>
<dbReference type="InterPro" id="IPR002403">
    <property type="entry name" value="Cyt_P450_E_grp-IV"/>
</dbReference>
<dbReference type="PANTHER" id="PTHR46206">
    <property type="entry name" value="CYTOCHROME P450"/>
    <property type="match status" value="1"/>
</dbReference>
<keyword evidence="6" id="KW-0503">Monooxygenase</keyword>
<organism evidence="8 9">
    <name type="scientific">Exophiala mesophila</name>
    <name type="common">Black yeast-like fungus</name>
    <dbReference type="NCBI Taxonomy" id="212818"/>
    <lineage>
        <taxon>Eukaryota</taxon>
        <taxon>Fungi</taxon>
        <taxon>Dikarya</taxon>
        <taxon>Ascomycota</taxon>
        <taxon>Pezizomycotina</taxon>
        <taxon>Eurotiomycetes</taxon>
        <taxon>Chaetothyriomycetidae</taxon>
        <taxon>Chaetothyriales</taxon>
        <taxon>Herpotrichiellaceae</taxon>
        <taxon>Exophiala</taxon>
    </lineage>
</organism>
<gene>
    <name evidence="8" type="ORF">B0A52_04651</name>
</gene>
<evidence type="ECO:0000313" key="8">
    <source>
        <dbReference type="EMBL" id="RVX72053.1"/>
    </source>
</evidence>
<keyword evidence="7" id="KW-0349">Heme</keyword>
<protein>
    <submittedName>
        <fullName evidence="8">Uncharacterized protein</fullName>
    </submittedName>
</protein>
<sequence length="116" mass="13402">MIRAHTLNLDPELWENPEKFDGLRFEKLRLMPGNALKYQHATTGVDNINFGHGVWACPGRHFASSQMKVVLAYLLRHYDAKLEDGDKKKSRQQHFGLAIVPDTESRVLLKCRDEDR</sequence>
<evidence type="ECO:0000256" key="5">
    <source>
        <dbReference type="ARBA" id="ARBA00023004"/>
    </source>
</evidence>
<accession>A0A438N8F0</accession>
<keyword evidence="3 7" id="KW-0479">Metal-binding</keyword>
<dbReference type="AlphaFoldDB" id="A0A438N8F0"/>
<dbReference type="GO" id="GO:0016705">
    <property type="term" value="F:oxidoreductase activity, acting on paired donors, with incorporation or reduction of molecular oxygen"/>
    <property type="evidence" value="ECO:0007669"/>
    <property type="project" value="InterPro"/>
</dbReference>
<comment type="similarity">
    <text evidence="2">Belongs to the cytochrome P450 family.</text>
</comment>
<feature type="binding site" description="axial binding residue" evidence="7">
    <location>
        <position position="57"/>
    </location>
    <ligand>
        <name>heme</name>
        <dbReference type="ChEBI" id="CHEBI:30413"/>
    </ligand>
    <ligandPart>
        <name>Fe</name>
        <dbReference type="ChEBI" id="CHEBI:18248"/>
    </ligandPart>
</feature>
<evidence type="ECO:0000256" key="1">
    <source>
        <dbReference type="ARBA" id="ARBA00001971"/>
    </source>
</evidence>
<dbReference type="Pfam" id="PF00067">
    <property type="entry name" value="p450"/>
    <property type="match status" value="1"/>
</dbReference>
<dbReference type="GO" id="GO:0020037">
    <property type="term" value="F:heme binding"/>
    <property type="evidence" value="ECO:0007669"/>
    <property type="project" value="InterPro"/>
</dbReference>
<evidence type="ECO:0000256" key="4">
    <source>
        <dbReference type="ARBA" id="ARBA00023002"/>
    </source>
</evidence>
<comment type="caution">
    <text evidence="8">The sequence shown here is derived from an EMBL/GenBank/DDBJ whole genome shotgun (WGS) entry which is preliminary data.</text>
</comment>
<dbReference type="OrthoDB" id="1844152at2759"/>
<dbReference type="Proteomes" id="UP000288859">
    <property type="component" value="Unassembled WGS sequence"/>
</dbReference>
<evidence type="ECO:0000256" key="3">
    <source>
        <dbReference type="ARBA" id="ARBA00022723"/>
    </source>
</evidence>
<evidence type="ECO:0000313" key="9">
    <source>
        <dbReference type="Proteomes" id="UP000288859"/>
    </source>
</evidence>
<dbReference type="InterPro" id="IPR001128">
    <property type="entry name" value="Cyt_P450"/>
</dbReference>
<dbReference type="Gene3D" id="1.10.630.10">
    <property type="entry name" value="Cytochrome P450"/>
    <property type="match status" value="1"/>
</dbReference>
<dbReference type="GO" id="GO:0004497">
    <property type="term" value="F:monooxygenase activity"/>
    <property type="evidence" value="ECO:0007669"/>
    <property type="project" value="UniProtKB-KW"/>
</dbReference>
<dbReference type="EMBL" id="NAJM01000014">
    <property type="protein sequence ID" value="RVX72053.1"/>
    <property type="molecule type" value="Genomic_DNA"/>
</dbReference>
<proteinExistence type="inferred from homology"/>
<evidence type="ECO:0000256" key="6">
    <source>
        <dbReference type="ARBA" id="ARBA00023033"/>
    </source>
</evidence>
<dbReference type="SUPFAM" id="SSF48264">
    <property type="entry name" value="Cytochrome P450"/>
    <property type="match status" value="1"/>
</dbReference>
<name>A0A438N8F0_EXOME</name>
<dbReference type="PANTHER" id="PTHR46206:SF6">
    <property type="entry name" value="CYTOCHROME P450 MONOOXYGENASE AN1598-RELATED"/>
    <property type="match status" value="1"/>
</dbReference>
<dbReference type="InterPro" id="IPR036396">
    <property type="entry name" value="Cyt_P450_sf"/>
</dbReference>
<keyword evidence="5 7" id="KW-0408">Iron</keyword>
<dbReference type="GO" id="GO:0005506">
    <property type="term" value="F:iron ion binding"/>
    <property type="evidence" value="ECO:0007669"/>
    <property type="project" value="InterPro"/>
</dbReference>
<evidence type="ECO:0000256" key="7">
    <source>
        <dbReference type="PIRSR" id="PIRSR602403-1"/>
    </source>
</evidence>
<keyword evidence="4" id="KW-0560">Oxidoreductase</keyword>
<reference evidence="8 9" key="1">
    <citation type="submission" date="2017-03" db="EMBL/GenBank/DDBJ databases">
        <title>Genomes of endolithic fungi from Antarctica.</title>
        <authorList>
            <person name="Coleine C."/>
            <person name="Masonjones S."/>
            <person name="Stajich J.E."/>
        </authorList>
    </citation>
    <scope>NUCLEOTIDE SEQUENCE [LARGE SCALE GENOMIC DNA]</scope>
    <source>
        <strain evidence="8 9">CCFEE 6314</strain>
    </source>
</reference>
<evidence type="ECO:0000256" key="2">
    <source>
        <dbReference type="ARBA" id="ARBA00010617"/>
    </source>
</evidence>